<reference evidence="3" key="1">
    <citation type="journal article" date="2014" name="Int. J. Syst. Evol. Microbiol.">
        <title>Complete genome sequence of Corynebacterium casei LMG S-19264T (=DSM 44701T), isolated from a smear-ripened cheese.</title>
        <authorList>
            <consortium name="US DOE Joint Genome Institute (JGI-PGF)"/>
            <person name="Walter F."/>
            <person name="Albersmeier A."/>
            <person name="Kalinowski J."/>
            <person name="Ruckert C."/>
        </authorList>
    </citation>
    <scope>NUCLEOTIDE SEQUENCE</scope>
    <source>
        <strain evidence="3">CGMCC 4.7201</strain>
    </source>
</reference>
<dbReference type="AlphaFoldDB" id="A0A918E057"/>
<dbReference type="Pfam" id="PF13358">
    <property type="entry name" value="DDE_3"/>
    <property type="match status" value="1"/>
</dbReference>
<evidence type="ECO:0000259" key="2">
    <source>
        <dbReference type="Pfam" id="PF13358"/>
    </source>
</evidence>
<dbReference type="EMBL" id="BMMS01000028">
    <property type="protein sequence ID" value="GGO96074.1"/>
    <property type="molecule type" value="Genomic_DNA"/>
</dbReference>
<evidence type="ECO:0000256" key="1">
    <source>
        <dbReference type="SAM" id="MobiDB-lite"/>
    </source>
</evidence>
<comment type="caution">
    <text evidence="3">The sequence shown here is derived from an EMBL/GenBank/DDBJ whole genome shotgun (WGS) entry which is preliminary data.</text>
</comment>
<feature type="compositionally biased region" description="Basic residues" evidence="1">
    <location>
        <begin position="173"/>
        <end position="191"/>
    </location>
</feature>
<dbReference type="Gene3D" id="3.30.420.10">
    <property type="entry name" value="Ribonuclease H-like superfamily/Ribonuclease H"/>
    <property type="match status" value="1"/>
</dbReference>
<sequence length="245" mass="27622">MAAGGSTAAALGAHIVFEDEAGFAMTPPRARTWGRRGRTPVVRVRGRSRRRISIAAMCCYRPGEPSRLIYRPRFHMPFKGARKSFAWTDYRDLAVRAHLQLGTPIVLIWDNLNTHLAAGMRQYAADHDWLTLVQLPSYAPDLNPVEGIWSLLRRGPLANTAFTDPDQLERTLRRSLSHIQRPPRTHRRLPRRDRLDPHPTPDMNPKTSVTKSVKDQFDLSPGTGQGDQGEVVVEVLSNRPARQQA</sequence>
<evidence type="ECO:0000313" key="3">
    <source>
        <dbReference type="EMBL" id="GGO96074.1"/>
    </source>
</evidence>
<dbReference type="GO" id="GO:0003676">
    <property type="term" value="F:nucleic acid binding"/>
    <property type="evidence" value="ECO:0007669"/>
    <property type="project" value="InterPro"/>
</dbReference>
<dbReference type="Proteomes" id="UP000641932">
    <property type="component" value="Unassembled WGS sequence"/>
</dbReference>
<evidence type="ECO:0000313" key="4">
    <source>
        <dbReference type="Proteomes" id="UP000641932"/>
    </source>
</evidence>
<dbReference type="InterPro" id="IPR036397">
    <property type="entry name" value="RNaseH_sf"/>
</dbReference>
<name>A0A918E057_9ACTN</name>
<feature type="region of interest" description="Disordered" evidence="1">
    <location>
        <begin position="173"/>
        <end position="245"/>
    </location>
</feature>
<feature type="domain" description="Tc1-like transposase DDE" evidence="2">
    <location>
        <begin position="15"/>
        <end position="168"/>
    </location>
</feature>
<reference evidence="3" key="2">
    <citation type="submission" date="2020-09" db="EMBL/GenBank/DDBJ databases">
        <authorList>
            <person name="Sun Q."/>
            <person name="Zhou Y."/>
        </authorList>
    </citation>
    <scope>NUCLEOTIDE SEQUENCE</scope>
    <source>
        <strain evidence="3">CGMCC 4.7201</strain>
    </source>
</reference>
<protein>
    <recommendedName>
        <fullName evidence="2">Tc1-like transposase DDE domain-containing protein</fullName>
    </recommendedName>
</protein>
<proteinExistence type="predicted"/>
<gene>
    <name evidence="3" type="ORF">GCM10012280_54740</name>
</gene>
<dbReference type="InterPro" id="IPR038717">
    <property type="entry name" value="Tc1-like_DDE_dom"/>
</dbReference>
<keyword evidence="4" id="KW-1185">Reference proteome</keyword>
<organism evidence="3 4">
    <name type="scientific">Wenjunlia tyrosinilytica</name>
    <dbReference type="NCBI Taxonomy" id="1544741"/>
    <lineage>
        <taxon>Bacteria</taxon>
        <taxon>Bacillati</taxon>
        <taxon>Actinomycetota</taxon>
        <taxon>Actinomycetes</taxon>
        <taxon>Kitasatosporales</taxon>
        <taxon>Streptomycetaceae</taxon>
        <taxon>Wenjunlia</taxon>
    </lineage>
</organism>
<accession>A0A918E057</accession>